<feature type="transmembrane region" description="Helical" evidence="1">
    <location>
        <begin position="18"/>
        <end position="36"/>
    </location>
</feature>
<evidence type="ECO:0000313" key="3">
    <source>
        <dbReference type="Proteomes" id="UP000075880"/>
    </source>
</evidence>
<keyword evidence="1" id="KW-0812">Transmembrane</keyword>
<name>A0AAG5DVH8_ANOAO</name>
<reference evidence="2" key="1">
    <citation type="submission" date="2024-04" db="UniProtKB">
        <authorList>
            <consortium name="EnsemblMetazoa"/>
        </authorList>
    </citation>
    <scope>IDENTIFICATION</scope>
    <source>
        <strain evidence="2">EBRO</strain>
    </source>
</reference>
<accession>A0AAG5DVH8</accession>
<organism evidence="2 3">
    <name type="scientific">Anopheles atroparvus</name>
    <name type="common">European mosquito</name>
    <dbReference type="NCBI Taxonomy" id="41427"/>
    <lineage>
        <taxon>Eukaryota</taxon>
        <taxon>Metazoa</taxon>
        <taxon>Ecdysozoa</taxon>
        <taxon>Arthropoda</taxon>
        <taxon>Hexapoda</taxon>
        <taxon>Insecta</taxon>
        <taxon>Pterygota</taxon>
        <taxon>Neoptera</taxon>
        <taxon>Endopterygota</taxon>
        <taxon>Diptera</taxon>
        <taxon>Nematocera</taxon>
        <taxon>Culicoidea</taxon>
        <taxon>Culicidae</taxon>
        <taxon>Anophelinae</taxon>
        <taxon>Anopheles</taxon>
    </lineage>
</organism>
<keyword evidence="1" id="KW-0472">Membrane</keyword>
<dbReference type="Proteomes" id="UP000075880">
    <property type="component" value="Unassembled WGS sequence"/>
</dbReference>
<sequence length="127" mass="13778">HRRPELSSSSSSSSSSSFGVRACAIASGAAFIYFIIFQTPHPAPTPAPLSKQLSRALCKAVARVRKARRNHITFHWADHTIKRTRGSCHGVERGQTYQGETTVGKWGGGVGVRRNPPANTYTVPSFV</sequence>
<evidence type="ECO:0000256" key="1">
    <source>
        <dbReference type="SAM" id="Phobius"/>
    </source>
</evidence>
<keyword evidence="3" id="KW-1185">Reference proteome</keyword>
<proteinExistence type="predicted"/>
<evidence type="ECO:0000313" key="2">
    <source>
        <dbReference type="EnsemblMetazoa" id="ENSAATROPP014920"/>
    </source>
</evidence>
<keyword evidence="1" id="KW-1133">Transmembrane helix</keyword>
<dbReference type="AlphaFoldDB" id="A0AAG5DVH8"/>
<dbReference type="EnsemblMetazoa" id="ENSAATROPT016937">
    <property type="protein sequence ID" value="ENSAATROPP014920"/>
    <property type="gene ID" value="ENSAATROPG013860"/>
</dbReference>
<protein>
    <submittedName>
        <fullName evidence="2">Uncharacterized protein</fullName>
    </submittedName>
</protein>